<dbReference type="GO" id="GO:0007507">
    <property type="term" value="P:heart development"/>
    <property type="evidence" value="ECO:0007669"/>
    <property type="project" value="TreeGrafter"/>
</dbReference>
<evidence type="ECO:0000256" key="6">
    <source>
        <dbReference type="PROSITE-ProRule" id="PRU00339"/>
    </source>
</evidence>
<sequence>MKSCAAAARSLAGNDEEKMASGTDIEEDFPKLTAQEKQSLHGTDSSLFGFHRLQEDGARTKALLLKAVSCYDALILKAEGKVDPDIFCQLGHFNLLLEDYQKALSAYQRYFSLQSDYWKNAAFLYGLGMVYFHFNAFQWSIKAFQEVLYIDPSFSRSKEIHLRLGLMFKVNTNYESSLKAVIPASSGDHFPLLLSECKAAVGSETILPSSLIPRGTKGWRILCLLTPHFQLALIDSNLCTLSKAEIQFHIAHLYEIQKKYRAAKEAYESLLQTENLPAQVKATSLQQLGWMHHTVETLGDKGTKDSYAIQCLQKSLEADPNSGQSWYFLGRCYSSIGKVQDAFISYRQSIDKSEASADTWVLYQQQNQPMDALQAYICAVQLDHSHAAAWMDLGTLYESCGQPHDAIKCYINATRSKACLNTAALTQRIKLLQAQLCNQQPGSLQNKSKMLPSIEEAWSLPIPAELTSRQGALSTAQEQACKGEESNHTDPQASPAKRKRTSSPAKGAGDWYLTPQKLQNLDHLRSNRANLKPPQVQILEQLEQQFVLMQQHQHRPSLPNGPLAELSHLNASLPRTSPLKHTSSQPKANGSCSSSPSSSSVGTLLGHLDKNHSVGLGASNGNVPYPQQNSLQQNSLPFPQQNSLPFPQQNSLPQPRSPSAVEDGWRNQQQRNNTTQGLHKGSHSAGTPLSPAPAQGSTNHVQPRKIKINNVHDPQTSNSLSCLNSPSKSNIQGPKVNGKGPQESQSPMKVEHPAEKRLSPSVLAPWSSVSIYPSSSEVLKACRNLGKNGLSTNSIVLDKCPPPRPPRPPSPPLPKDKLNPPTPSIYLENKRDAFFPPLHQFCTNPSNPVTVIRGLAGALKLDLGLFSTKTLVEANPDHLVEVRTQLAQPGDENWDQSGGKKMWRCESSRSHTTVIRYAQYQAASFQESLREENENKKKEMDTDASSSDSALRRRKGSFKHLKFGTNIDLSDEKKWKQQLQELSKLPAFARVVSAGNLLSHVGHTILGMNTVQLYMKVPGSRTPGHQENNNFCSVNINIGPGDCEWFAVPEAYWGVINDFCEKNNINFLMGSWWPNLEDLYESNVPVYRFIQRPGDLVWLNTGTVHWVQAIGWCNNIAWNVGPLTAHQYKLAVERYEWNKLQSVKSIVPMIHLSWNMARNIKVSDHRLFEMIK</sequence>
<dbReference type="Pfam" id="PF13181">
    <property type="entry name" value="TPR_8"/>
    <property type="match status" value="2"/>
</dbReference>
<keyword evidence="6" id="KW-0802">TPR repeat</keyword>
<dbReference type="Proteomes" id="UP001228049">
    <property type="component" value="Unassembled WGS sequence"/>
</dbReference>
<evidence type="ECO:0000256" key="4">
    <source>
        <dbReference type="ARBA" id="ARBA00034525"/>
    </source>
</evidence>
<dbReference type="Gene3D" id="2.60.120.650">
    <property type="entry name" value="Cupin"/>
    <property type="match status" value="1"/>
</dbReference>
<feature type="compositionally biased region" description="Polar residues" evidence="7">
    <location>
        <begin position="712"/>
        <end position="732"/>
    </location>
</feature>
<accession>A0AAD9FKZ2</accession>
<dbReference type="Gene3D" id="1.25.40.10">
    <property type="entry name" value="Tetratricopeptide repeat domain"/>
    <property type="match status" value="3"/>
</dbReference>
<feature type="region of interest" description="Disordered" evidence="7">
    <location>
        <begin position="930"/>
        <end position="952"/>
    </location>
</feature>
<feature type="compositionally biased region" description="Basic and acidic residues" evidence="7">
    <location>
        <begin position="749"/>
        <end position="758"/>
    </location>
</feature>
<organism evidence="9 10">
    <name type="scientific">Dissostichus eleginoides</name>
    <name type="common">Patagonian toothfish</name>
    <name type="synonym">Dissostichus amissus</name>
    <dbReference type="NCBI Taxonomy" id="100907"/>
    <lineage>
        <taxon>Eukaryota</taxon>
        <taxon>Metazoa</taxon>
        <taxon>Chordata</taxon>
        <taxon>Craniata</taxon>
        <taxon>Vertebrata</taxon>
        <taxon>Euteleostomi</taxon>
        <taxon>Actinopterygii</taxon>
        <taxon>Neopterygii</taxon>
        <taxon>Teleostei</taxon>
        <taxon>Neoteleostei</taxon>
        <taxon>Acanthomorphata</taxon>
        <taxon>Eupercaria</taxon>
        <taxon>Perciformes</taxon>
        <taxon>Notothenioidei</taxon>
        <taxon>Nototheniidae</taxon>
        <taxon>Dissostichus</taxon>
    </lineage>
</organism>
<feature type="domain" description="JmjC" evidence="8">
    <location>
        <begin position="974"/>
        <end position="1137"/>
    </location>
</feature>
<dbReference type="FunFam" id="1.25.40.10:FF:000022">
    <property type="entry name" value="lysine-specific demethylase 6A isoform X1"/>
    <property type="match status" value="1"/>
</dbReference>
<dbReference type="SMART" id="SM00028">
    <property type="entry name" value="TPR"/>
    <property type="match status" value="6"/>
</dbReference>
<protein>
    <recommendedName>
        <fullName evidence="4">[histone H3]-trimethyl-L-lysine(27) demethylase</fullName>
        <ecNumber evidence="4">1.14.11.68</ecNumber>
    </recommendedName>
</protein>
<evidence type="ECO:0000256" key="2">
    <source>
        <dbReference type="ARBA" id="ARBA00023242"/>
    </source>
</evidence>
<feature type="compositionally biased region" description="Polar residues" evidence="7">
    <location>
        <begin position="619"/>
        <end position="654"/>
    </location>
</feature>
<dbReference type="EMBL" id="JASDAP010000005">
    <property type="protein sequence ID" value="KAK1902525.1"/>
    <property type="molecule type" value="Genomic_DNA"/>
</dbReference>
<dbReference type="Pfam" id="PF21322">
    <property type="entry name" value="KDM6_C-hel"/>
    <property type="match status" value="1"/>
</dbReference>
<feature type="repeat" description="TPR" evidence="6">
    <location>
        <begin position="121"/>
        <end position="154"/>
    </location>
</feature>
<dbReference type="AlphaFoldDB" id="A0AAD9FKZ2"/>
<dbReference type="GO" id="GO:0000978">
    <property type="term" value="F:RNA polymerase II cis-regulatory region sequence-specific DNA binding"/>
    <property type="evidence" value="ECO:0007669"/>
    <property type="project" value="TreeGrafter"/>
</dbReference>
<feature type="compositionally biased region" description="Polar residues" evidence="7">
    <location>
        <begin position="574"/>
        <end position="590"/>
    </location>
</feature>
<feature type="compositionally biased region" description="Pro residues" evidence="7">
    <location>
        <begin position="800"/>
        <end position="813"/>
    </location>
</feature>
<comment type="subcellular location">
    <subcellularLocation>
        <location evidence="1">Nucleus</location>
    </subcellularLocation>
</comment>
<comment type="caution">
    <text evidence="9">The sequence shown here is derived from an EMBL/GenBank/DDBJ whole genome shotgun (WGS) entry which is preliminary data.</text>
</comment>
<feature type="repeat" description="TPR" evidence="6">
    <location>
        <begin position="84"/>
        <end position="117"/>
    </location>
</feature>
<dbReference type="InterPro" id="IPR051630">
    <property type="entry name" value="Corepressor-Demethylase"/>
</dbReference>
<feature type="compositionally biased region" description="Basic and acidic residues" evidence="7">
    <location>
        <begin position="930"/>
        <end position="941"/>
    </location>
</feature>
<dbReference type="InterPro" id="IPR019734">
    <property type="entry name" value="TPR_rpt"/>
</dbReference>
<feature type="compositionally biased region" description="Low complexity" evidence="7">
    <location>
        <begin position="666"/>
        <end position="676"/>
    </location>
</feature>
<evidence type="ECO:0000256" key="3">
    <source>
        <dbReference type="ARBA" id="ARBA00034483"/>
    </source>
</evidence>
<dbReference type="PROSITE" id="PS51184">
    <property type="entry name" value="JMJC"/>
    <property type="match status" value="1"/>
</dbReference>
<evidence type="ECO:0000313" key="10">
    <source>
        <dbReference type="Proteomes" id="UP001228049"/>
    </source>
</evidence>
<dbReference type="SMART" id="SM00558">
    <property type="entry name" value="JmjC"/>
    <property type="match status" value="1"/>
</dbReference>
<dbReference type="EC" id="1.14.11.68" evidence="4"/>
<feature type="compositionally biased region" description="Polar residues" evidence="7">
    <location>
        <begin position="469"/>
        <end position="478"/>
    </location>
</feature>
<dbReference type="SUPFAM" id="SSF51197">
    <property type="entry name" value="Clavaminate synthase-like"/>
    <property type="match status" value="1"/>
</dbReference>
<evidence type="ECO:0000256" key="5">
    <source>
        <dbReference type="ARBA" id="ARBA00048695"/>
    </source>
</evidence>
<evidence type="ECO:0000256" key="1">
    <source>
        <dbReference type="ARBA" id="ARBA00004123"/>
    </source>
</evidence>
<feature type="compositionally biased region" description="Low complexity" evidence="7">
    <location>
        <begin position="591"/>
        <end position="600"/>
    </location>
</feature>
<name>A0AAD9FKZ2_DISEL</name>
<evidence type="ECO:0000259" key="8">
    <source>
        <dbReference type="PROSITE" id="PS51184"/>
    </source>
</evidence>
<dbReference type="InterPro" id="IPR003347">
    <property type="entry name" value="JmjC_dom"/>
</dbReference>
<dbReference type="PANTHER" id="PTHR14017:SF9">
    <property type="entry name" value="LYSINE-SPECIFIC DEMETHYLASE 6A"/>
    <property type="match status" value="1"/>
</dbReference>
<feature type="region of interest" description="Disordered" evidence="7">
    <location>
        <begin position="574"/>
        <end position="758"/>
    </location>
</feature>
<dbReference type="FunFam" id="2.60.120.650:FF:000002">
    <property type="entry name" value="lysine-specific demethylase 6A isoform X2"/>
    <property type="match status" value="1"/>
</dbReference>
<dbReference type="GO" id="GO:0031490">
    <property type="term" value="F:chromatin DNA binding"/>
    <property type="evidence" value="ECO:0007669"/>
    <property type="project" value="TreeGrafter"/>
</dbReference>
<dbReference type="GO" id="GO:0071558">
    <property type="term" value="F:histone H3K27me2/H3K27me3 demethylase activity"/>
    <property type="evidence" value="ECO:0007669"/>
    <property type="project" value="UniProtKB-EC"/>
</dbReference>
<dbReference type="InterPro" id="IPR011990">
    <property type="entry name" value="TPR-like_helical_dom_sf"/>
</dbReference>
<evidence type="ECO:0000313" key="9">
    <source>
        <dbReference type="EMBL" id="KAK1902525.1"/>
    </source>
</evidence>
<dbReference type="Pfam" id="PF02373">
    <property type="entry name" value="JmjC"/>
    <property type="match status" value="1"/>
</dbReference>
<dbReference type="InterPro" id="IPR048562">
    <property type="entry name" value="KDM6A_B-like_C-hel"/>
</dbReference>
<dbReference type="PANTHER" id="PTHR14017">
    <property type="entry name" value="LYSINE-SPECIFIC DEMETHYLASE"/>
    <property type="match status" value="1"/>
</dbReference>
<feature type="region of interest" description="Disordered" evidence="7">
    <location>
        <begin position="792"/>
        <end position="826"/>
    </location>
</feature>
<dbReference type="GO" id="GO:0010468">
    <property type="term" value="P:regulation of gene expression"/>
    <property type="evidence" value="ECO:0007669"/>
    <property type="project" value="TreeGrafter"/>
</dbReference>
<gene>
    <name evidence="9" type="ORF">KUDE01_005486</name>
</gene>
<feature type="region of interest" description="Disordered" evidence="7">
    <location>
        <begin position="469"/>
        <end position="514"/>
    </location>
</feature>
<dbReference type="GO" id="GO:0044666">
    <property type="term" value="C:MLL3/4 complex"/>
    <property type="evidence" value="ECO:0007669"/>
    <property type="project" value="TreeGrafter"/>
</dbReference>
<proteinExistence type="inferred from homology"/>
<keyword evidence="2" id="KW-0539">Nucleus</keyword>
<comment type="catalytic activity">
    <reaction evidence="5">
        <text>N(6),N(6),N(6)-trimethyl-L-lysyl(27)-[histone H3] + 2 2-oxoglutarate + 2 O2 = N(6)-methyl-L-lysyl(27)-[histone H3] + 2 formaldehyde + 2 succinate + 2 CO2</text>
        <dbReference type="Rhea" id="RHEA:60224"/>
        <dbReference type="Rhea" id="RHEA-COMP:15535"/>
        <dbReference type="Rhea" id="RHEA-COMP:15544"/>
        <dbReference type="ChEBI" id="CHEBI:15379"/>
        <dbReference type="ChEBI" id="CHEBI:16526"/>
        <dbReference type="ChEBI" id="CHEBI:16810"/>
        <dbReference type="ChEBI" id="CHEBI:16842"/>
        <dbReference type="ChEBI" id="CHEBI:30031"/>
        <dbReference type="ChEBI" id="CHEBI:61929"/>
        <dbReference type="ChEBI" id="CHEBI:61961"/>
        <dbReference type="EC" id="1.14.11.68"/>
    </reaction>
</comment>
<dbReference type="PROSITE" id="PS50005">
    <property type="entry name" value="TPR"/>
    <property type="match status" value="2"/>
</dbReference>
<comment type="similarity">
    <text evidence="3">Belongs to the UTX family.</text>
</comment>
<dbReference type="Gene3D" id="1.20.58.1370">
    <property type="match status" value="2"/>
</dbReference>
<keyword evidence="10" id="KW-1185">Reference proteome</keyword>
<reference evidence="9" key="1">
    <citation type="submission" date="2023-04" db="EMBL/GenBank/DDBJ databases">
        <title>Chromosome-level genome of Chaenocephalus aceratus.</title>
        <authorList>
            <person name="Park H."/>
        </authorList>
    </citation>
    <scope>NUCLEOTIDE SEQUENCE</scope>
    <source>
        <strain evidence="9">DE</strain>
        <tissue evidence="9">Muscle</tissue>
    </source>
</reference>
<evidence type="ECO:0000256" key="7">
    <source>
        <dbReference type="SAM" id="MobiDB-lite"/>
    </source>
</evidence>
<dbReference type="Pfam" id="PF13432">
    <property type="entry name" value="TPR_16"/>
    <property type="match status" value="1"/>
</dbReference>
<dbReference type="SUPFAM" id="SSF48452">
    <property type="entry name" value="TPR-like"/>
    <property type="match status" value="2"/>
</dbReference>
<dbReference type="FunFam" id="1.20.58.1370:FF:000001">
    <property type="entry name" value="lysine-specific demethylase 6A isoform X2"/>
    <property type="match status" value="1"/>
</dbReference>